<organism evidence="2 3">
    <name type="scientific">[Myrmecia] bisecta</name>
    <dbReference type="NCBI Taxonomy" id="41462"/>
    <lineage>
        <taxon>Eukaryota</taxon>
        <taxon>Viridiplantae</taxon>
        <taxon>Chlorophyta</taxon>
        <taxon>core chlorophytes</taxon>
        <taxon>Trebouxiophyceae</taxon>
        <taxon>Trebouxiales</taxon>
        <taxon>Trebouxiaceae</taxon>
        <taxon>Myrmecia</taxon>
    </lineage>
</organism>
<dbReference type="AlphaFoldDB" id="A0AAW1R820"/>
<comment type="caution">
    <text evidence="2">The sequence shown here is derived from an EMBL/GenBank/DDBJ whole genome shotgun (WGS) entry which is preliminary data.</text>
</comment>
<keyword evidence="3" id="KW-1185">Reference proteome</keyword>
<accession>A0AAW1R820</accession>
<feature type="region of interest" description="Disordered" evidence="1">
    <location>
        <begin position="493"/>
        <end position="522"/>
    </location>
</feature>
<dbReference type="EMBL" id="JALJOR010000001">
    <property type="protein sequence ID" value="KAK9829966.1"/>
    <property type="molecule type" value="Genomic_DNA"/>
</dbReference>
<evidence type="ECO:0000256" key="1">
    <source>
        <dbReference type="SAM" id="MobiDB-lite"/>
    </source>
</evidence>
<gene>
    <name evidence="2" type="ORF">WJX72_008923</name>
</gene>
<sequence>MQLLSDLQAKVAANPYTDLRRCNWRTPFVFSMLIDEGASASIRRPNGKAFTSPSVRKALEFTVRLSADRKVMKAATAPESGPADRTSVLELGFATLFAALKRPAGADRDRAIKALRQLLYGSKSVAFFSVHVTSGIGMQGLLDAWANGEQLWAFNGLTGVIALCSVLCLDPELAMDEFMSGSIQCIGWLACALNQLVQPSEYQDTWPYIKDGVLPLAKRVLSGVHTYPQRRGANATDTQRLYMLRNAALCGLVADGLVHLEAPYCGWVAWLCNALMMLRTAVNVAKQPAFADSVELRGDLYTSARLVTAVLAAGRKQGWKPGKAVQKLVNTSIDIGRHVGLALDHDVLKEAGSRAWHYSMLAGCRFLGELSLCASRVAASHAALSMMHMLVRLFGHGMRLLDATTNPQAASTAAVDRIRDAASEAVMVLDKILSHYTAQPAAKYEELQQNLWDACCQSSATALLRPEAQRVLEARLQRCRNFDEAEAAAQSAAEALLQEEEAAKEAKGSKKAKKKKAKEKRA</sequence>
<evidence type="ECO:0000313" key="3">
    <source>
        <dbReference type="Proteomes" id="UP001489004"/>
    </source>
</evidence>
<reference evidence="2 3" key="1">
    <citation type="journal article" date="2024" name="Nat. Commun.">
        <title>Phylogenomics reveals the evolutionary origins of lichenization in chlorophyte algae.</title>
        <authorList>
            <person name="Puginier C."/>
            <person name="Libourel C."/>
            <person name="Otte J."/>
            <person name="Skaloud P."/>
            <person name="Haon M."/>
            <person name="Grisel S."/>
            <person name="Petersen M."/>
            <person name="Berrin J.G."/>
            <person name="Delaux P.M."/>
            <person name="Dal Grande F."/>
            <person name="Keller J."/>
        </authorList>
    </citation>
    <scope>NUCLEOTIDE SEQUENCE [LARGE SCALE GENOMIC DNA]</scope>
    <source>
        <strain evidence="2 3">SAG 2043</strain>
    </source>
</reference>
<proteinExistence type="predicted"/>
<name>A0AAW1R820_9CHLO</name>
<protein>
    <submittedName>
        <fullName evidence="2">Uncharacterized protein</fullName>
    </submittedName>
</protein>
<evidence type="ECO:0000313" key="2">
    <source>
        <dbReference type="EMBL" id="KAK9829966.1"/>
    </source>
</evidence>
<feature type="compositionally biased region" description="Basic residues" evidence="1">
    <location>
        <begin position="509"/>
        <end position="522"/>
    </location>
</feature>
<dbReference type="Proteomes" id="UP001489004">
    <property type="component" value="Unassembled WGS sequence"/>
</dbReference>